<dbReference type="InterPro" id="IPR046336">
    <property type="entry name" value="Lon_prtase_N_sf"/>
</dbReference>
<evidence type="ECO:0000313" key="2">
    <source>
        <dbReference type="Proteomes" id="UP000292424"/>
    </source>
</evidence>
<accession>A0A5P2GC54</accession>
<dbReference type="InterPro" id="IPR015947">
    <property type="entry name" value="PUA-like_sf"/>
</dbReference>
<sequence length="209" mass="24150">MINFIPIIHLPDYVYPGEMLNIHIKLDTVKHLITDCYGENKPFGIIPINEGKGNYGTLVEIETIHEVWNDQKMNITLKGKSIFKTLEEISHIPNKLYNGAIVTYPDNVLETTIPVLPRVIDLLAKINQTGIFKYEIDKLSPQTIPSYKLANRIGLQDSQQQEFIQLLFESQRLEYIRIHLEKLLPVVEAIQRSELFTKNNKIFKEYSGI</sequence>
<dbReference type="RefSeq" id="WP_131331776.1">
    <property type="nucleotide sequence ID" value="NZ_CP044016.1"/>
</dbReference>
<gene>
    <name evidence="1" type="ORF">E0W69_019790</name>
</gene>
<dbReference type="EMBL" id="CP044016">
    <property type="protein sequence ID" value="QES90793.1"/>
    <property type="molecule type" value="Genomic_DNA"/>
</dbReference>
<dbReference type="Gene3D" id="2.30.130.40">
    <property type="entry name" value="LON domain-like"/>
    <property type="match status" value="1"/>
</dbReference>
<dbReference type="KEGG" id="arac:E0W69_019790"/>
<keyword evidence="2" id="KW-1185">Reference proteome</keyword>
<evidence type="ECO:0000313" key="1">
    <source>
        <dbReference type="EMBL" id="QES90793.1"/>
    </source>
</evidence>
<proteinExistence type="predicted"/>
<dbReference type="AlphaFoldDB" id="A0A5P2GC54"/>
<dbReference type="OrthoDB" id="25394at2"/>
<name>A0A5P2GC54_9BACT</name>
<protein>
    <submittedName>
        <fullName evidence="1">Peptidase S16</fullName>
    </submittedName>
</protein>
<dbReference type="SUPFAM" id="SSF88697">
    <property type="entry name" value="PUA domain-like"/>
    <property type="match status" value="1"/>
</dbReference>
<dbReference type="Proteomes" id="UP000292424">
    <property type="component" value="Chromosome"/>
</dbReference>
<reference evidence="1 2" key="1">
    <citation type="submission" date="2019-09" db="EMBL/GenBank/DDBJ databases">
        <title>Complete genome sequence of Arachidicoccus sp. B3-10 isolated from apple orchard soil.</title>
        <authorList>
            <person name="Kim H.S."/>
            <person name="Han K.-I."/>
            <person name="Suh M.K."/>
            <person name="Lee K.C."/>
            <person name="Eom M.K."/>
            <person name="Kim J.-S."/>
            <person name="Kang S.W."/>
            <person name="Sin Y."/>
            <person name="Lee J.-S."/>
        </authorList>
    </citation>
    <scope>NUCLEOTIDE SEQUENCE [LARGE SCALE GENOMIC DNA]</scope>
    <source>
        <strain evidence="1 2">B3-10</strain>
    </source>
</reference>
<organism evidence="1 2">
    <name type="scientific">Rhizosphaericola mali</name>
    <dbReference type="NCBI Taxonomy" id="2545455"/>
    <lineage>
        <taxon>Bacteria</taxon>
        <taxon>Pseudomonadati</taxon>
        <taxon>Bacteroidota</taxon>
        <taxon>Chitinophagia</taxon>
        <taxon>Chitinophagales</taxon>
        <taxon>Chitinophagaceae</taxon>
        <taxon>Rhizosphaericola</taxon>
    </lineage>
</organism>